<proteinExistence type="predicted"/>
<evidence type="ECO:0000313" key="2">
    <source>
        <dbReference type="EMBL" id="AFH59930.1"/>
    </source>
</evidence>
<dbReference type="PANTHER" id="PTHR43155:SF2">
    <property type="entry name" value="CYCLIC DI-GMP PHOSPHODIESTERASE PA4108"/>
    <property type="match status" value="1"/>
</dbReference>
<dbReference type="Pfam" id="PF13487">
    <property type="entry name" value="HD_5"/>
    <property type="match status" value="1"/>
</dbReference>
<evidence type="ECO:0000259" key="1">
    <source>
        <dbReference type="PROSITE" id="PS51832"/>
    </source>
</evidence>
<dbReference type="PROSITE" id="PS51832">
    <property type="entry name" value="HD_GYP"/>
    <property type="match status" value="1"/>
</dbReference>
<dbReference type="HOGENOM" id="CLU_000445_92_1_9"/>
<accession>I0BC33</accession>
<dbReference type="KEGG" id="pmw:B2K_04195"/>
<evidence type="ECO:0000313" key="3">
    <source>
        <dbReference type="Proteomes" id="UP000007392"/>
    </source>
</evidence>
<name>I0BC33_9BACL</name>
<organism evidence="2 3">
    <name type="scientific">Paenibacillus mucilaginosus K02</name>
    <dbReference type="NCBI Taxonomy" id="997761"/>
    <lineage>
        <taxon>Bacteria</taxon>
        <taxon>Bacillati</taxon>
        <taxon>Bacillota</taxon>
        <taxon>Bacilli</taxon>
        <taxon>Bacillales</taxon>
        <taxon>Paenibacillaceae</taxon>
        <taxon>Paenibacillus</taxon>
    </lineage>
</organism>
<dbReference type="PATRIC" id="fig|997761.3.peg.834"/>
<dbReference type="CDD" id="cd00077">
    <property type="entry name" value="HDc"/>
    <property type="match status" value="1"/>
</dbReference>
<keyword evidence="2" id="KW-0378">Hydrolase</keyword>
<reference evidence="2 3" key="1">
    <citation type="submission" date="2013-06" db="EMBL/GenBank/DDBJ databases">
        <title>Complete genome sequence of Paenibacillus mucilaginosus K02.</title>
        <authorList>
            <person name="Xiao B."/>
            <person name="Sun L."/>
            <person name="Xiao L."/>
            <person name="Lian B."/>
        </authorList>
    </citation>
    <scope>NUCLEOTIDE SEQUENCE [LARGE SCALE GENOMIC DNA]</scope>
    <source>
        <strain evidence="2 3">K02</strain>
    </source>
</reference>
<protein>
    <submittedName>
        <fullName evidence="2">HD family phosphohydrolase</fullName>
    </submittedName>
</protein>
<dbReference type="GO" id="GO:0016787">
    <property type="term" value="F:hydrolase activity"/>
    <property type="evidence" value="ECO:0007669"/>
    <property type="project" value="UniProtKB-KW"/>
</dbReference>
<dbReference type="EMBL" id="CP003422">
    <property type="protein sequence ID" value="AFH59930.1"/>
    <property type="molecule type" value="Genomic_DNA"/>
</dbReference>
<sequence length="363" mass="39928">MLLIFISIILNFDSYAGETCMRDGLGKQLKHDVFNHAGVVIVPAGTLLTEEHLELFGKHGIEPGQIVVSATAPKSYPKSARRASGSLVQSVRKAAEQSKMLFEQTALTKKIPVMELRGTILPAVRQIAANDDVFALFEAVKAQDEYTYQHNIGVGVLSTLIGKWMGLDEMELNILSLGATLHDVGKVNIPLEILNKPGKLTPEEYALIKKHTVYGYELLKDTVGLSYRIALIALQHHERGDGKGYPLGLRKDQTDPLSKIVAVADVFHAMSSKRPYHDPMPFTEVVGQMRQGVFGQLDPEIVTVFLNGMAQRLLGREVLLTDGRVGEVVLIHPHDKTSPLIRTGSSFVDLSKERHVAIRSVAV</sequence>
<dbReference type="Proteomes" id="UP000007392">
    <property type="component" value="Chromosome"/>
</dbReference>
<gene>
    <name evidence="2" type="ORF">B2K_04195</name>
</gene>
<dbReference type="AlphaFoldDB" id="I0BC33"/>
<dbReference type="InterPro" id="IPR003607">
    <property type="entry name" value="HD/PDEase_dom"/>
</dbReference>
<dbReference type="Gene3D" id="1.10.3210.10">
    <property type="entry name" value="Hypothetical protein af1432"/>
    <property type="match status" value="1"/>
</dbReference>
<dbReference type="SMART" id="SM00471">
    <property type="entry name" value="HDc"/>
    <property type="match status" value="1"/>
</dbReference>
<dbReference type="InterPro" id="IPR037522">
    <property type="entry name" value="HD_GYP_dom"/>
</dbReference>
<feature type="domain" description="HD-GYP" evidence="1">
    <location>
        <begin position="125"/>
        <end position="321"/>
    </location>
</feature>
<dbReference type="SUPFAM" id="SSF109604">
    <property type="entry name" value="HD-domain/PDEase-like"/>
    <property type="match status" value="1"/>
</dbReference>
<dbReference type="PANTHER" id="PTHR43155">
    <property type="entry name" value="CYCLIC DI-GMP PHOSPHODIESTERASE PA4108-RELATED"/>
    <property type="match status" value="1"/>
</dbReference>